<dbReference type="InterPro" id="IPR003607">
    <property type="entry name" value="HD/PDEase_dom"/>
</dbReference>
<dbReference type="AlphaFoldDB" id="A0A4Q1JUI5"/>
<dbReference type="RefSeq" id="WP_129471374.1">
    <property type="nucleotide sequence ID" value="NZ_SAWZ01000005.1"/>
</dbReference>
<dbReference type="InterPro" id="IPR037522">
    <property type="entry name" value="HD_GYP_dom"/>
</dbReference>
<evidence type="ECO:0000313" key="2">
    <source>
        <dbReference type="EMBL" id="RXR05370.1"/>
    </source>
</evidence>
<dbReference type="Pfam" id="PF11871">
    <property type="entry name" value="DUF3391"/>
    <property type="match status" value="1"/>
</dbReference>
<dbReference type="Pfam" id="PF13487">
    <property type="entry name" value="HD_5"/>
    <property type="match status" value="1"/>
</dbReference>
<accession>A0A4Q1JUI5</accession>
<dbReference type="GO" id="GO:0008081">
    <property type="term" value="F:phosphoric diester hydrolase activity"/>
    <property type="evidence" value="ECO:0007669"/>
    <property type="project" value="UniProtKB-ARBA"/>
</dbReference>
<dbReference type="PANTHER" id="PTHR43155">
    <property type="entry name" value="CYCLIC DI-GMP PHOSPHODIESTERASE PA4108-RELATED"/>
    <property type="match status" value="1"/>
</dbReference>
<dbReference type="InterPro" id="IPR021812">
    <property type="entry name" value="DUF3391"/>
</dbReference>
<dbReference type="SUPFAM" id="SSF109604">
    <property type="entry name" value="HD-domain/PDEase-like"/>
    <property type="match status" value="1"/>
</dbReference>
<proteinExistence type="predicted"/>
<sequence>MQIAEREMTVAELRPGMFVSRLDRDWVGTPWLLQGFMIQGDEDLQALRQYCMRVTVDVDKSESFVRPVLLRPPRQDYVMPDLEAAKKGVPRPVVVSLEEELPRAQAATDAAYSLTRDILDSLRAGDRLDNAQIEAAVQPVMGTILRNPDAYFWLEALRGRDGYAYTHAMGCCALMAAFGRHLGFPDEALSDLATGGLLMDIGKTQVAPALLGREGPLSAEEAQEMRRHVAYSVALYDQMEGASPIVRQILQSHHERENGSGYPHGQAGDAIPLFGRLAGIVDSYDAMTSKRPFQAPVSRYEALQVMYRARGELYQADLLEQFVQCLGAYPVGSLVELSTGEIGMVMAQNQVRRLFPRVMLLTDADKQLLKEFRSLDLRDTWAGPDPARISIRKGVTPGSYGLDPKELYL</sequence>
<dbReference type="OrthoDB" id="9802066at2"/>
<evidence type="ECO:0000313" key="3">
    <source>
        <dbReference type="Proteomes" id="UP000289784"/>
    </source>
</evidence>
<keyword evidence="3" id="KW-1185">Reference proteome</keyword>
<dbReference type="CDD" id="cd00077">
    <property type="entry name" value="HDc"/>
    <property type="match status" value="1"/>
</dbReference>
<reference evidence="2 3" key="1">
    <citation type="submission" date="2019-01" db="EMBL/GenBank/DDBJ databases">
        <title>Pseudoxanthomonas composti sp. nov., isolated from compost.</title>
        <authorList>
            <person name="Yang G."/>
        </authorList>
    </citation>
    <scope>NUCLEOTIDE SEQUENCE [LARGE SCALE GENOMIC DNA]</scope>
    <source>
        <strain evidence="2 3">GSS15</strain>
    </source>
</reference>
<comment type="caution">
    <text evidence="2">The sequence shown here is derived from an EMBL/GenBank/DDBJ whole genome shotgun (WGS) entry which is preliminary data.</text>
</comment>
<dbReference type="Proteomes" id="UP000289784">
    <property type="component" value="Unassembled WGS sequence"/>
</dbReference>
<feature type="domain" description="HD-GYP" evidence="1">
    <location>
        <begin position="142"/>
        <end position="338"/>
    </location>
</feature>
<organism evidence="2 3">
    <name type="scientific">Pseudoxanthomonas composti</name>
    <dbReference type="NCBI Taxonomy" id="2137479"/>
    <lineage>
        <taxon>Bacteria</taxon>
        <taxon>Pseudomonadati</taxon>
        <taxon>Pseudomonadota</taxon>
        <taxon>Gammaproteobacteria</taxon>
        <taxon>Lysobacterales</taxon>
        <taxon>Lysobacteraceae</taxon>
        <taxon>Pseudoxanthomonas</taxon>
    </lineage>
</organism>
<dbReference type="Gene3D" id="1.10.3210.10">
    <property type="entry name" value="Hypothetical protein af1432"/>
    <property type="match status" value="1"/>
</dbReference>
<name>A0A4Q1JUI5_9GAMM</name>
<dbReference type="EMBL" id="SAWZ01000005">
    <property type="protein sequence ID" value="RXR05370.1"/>
    <property type="molecule type" value="Genomic_DNA"/>
</dbReference>
<dbReference type="PROSITE" id="PS51832">
    <property type="entry name" value="HD_GYP"/>
    <property type="match status" value="1"/>
</dbReference>
<protein>
    <submittedName>
        <fullName evidence="2">HD-GYP domain-containing protein</fullName>
    </submittedName>
</protein>
<gene>
    <name evidence="2" type="ORF">EPA99_11570</name>
</gene>
<evidence type="ECO:0000259" key="1">
    <source>
        <dbReference type="PROSITE" id="PS51832"/>
    </source>
</evidence>
<dbReference type="PANTHER" id="PTHR43155:SF2">
    <property type="entry name" value="CYCLIC DI-GMP PHOSPHODIESTERASE PA4108"/>
    <property type="match status" value="1"/>
</dbReference>